<dbReference type="Proteomes" id="UP000095751">
    <property type="component" value="Unassembled WGS sequence"/>
</dbReference>
<keyword evidence="1" id="KW-0472">Membrane</keyword>
<reference evidence="3 4" key="1">
    <citation type="submission" date="2016-09" db="EMBL/GenBank/DDBJ databases">
        <title>Extensive genetic diversity and differential bi-allelic expression allows diatom success in the polar Southern Ocean.</title>
        <authorList>
            <consortium name="DOE Joint Genome Institute"/>
            <person name="Mock T."/>
            <person name="Otillar R.P."/>
            <person name="Strauss J."/>
            <person name="Dupont C."/>
            <person name="Frickenhaus S."/>
            <person name="Maumus F."/>
            <person name="Mcmullan M."/>
            <person name="Sanges R."/>
            <person name="Schmutz J."/>
            <person name="Toseland A."/>
            <person name="Valas R."/>
            <person name="Veluchamy A."/>
            <person name="Ward B.J."/>
            <person name="Allen A."/>
            <person name="Barry K."/>
            <person name="Falciatore A."/>
            <person name="Ferrante M."/>
            <person name="Fortunato A.E."/>
            <person name="Gloeckner G."/>
            <person name="Gruber A."/>
            <person name="Hipkin R."/>
            <person name="Janech M."/>
            <person name="Kroth P."/>
            <person name="Leese F."/>
            <person name="Lindquist E."/>
            <person name="Lyon B.R."/>
            <person name="Martin J."/>
            <person name="Mayer C."/>
            <person name="Parker M."/>
            <person name="Quesneville H."/>
            <person name="Raymond J."/>
            <person name="Uhlig C."/>
            <person name="Valentin K.U."/>
            <person name="Worden A.Z."/>
            <person name="Armbrust E.V."/>
            <person name="Bowler C."/>
            <person name="Green B."/>
            <person name="Moulton V."/>
            <person name="Van Oosterhout C."/>
            <person name="Grigoriev I."/>
        </authorList>
    </citation>
    <scope>NUCLEOTIDE SEQUENCE [LARGE SCALE GENOMIC DNA]</scope>
    <source>
        <strain evidence="3 4">CCMP1102</strain>
    </source>
</reference>
<sequence length="92" mass="9613">MFRTLFVFALCLISASAFAPVNNAVASPAFVAREAPKLNLMENTIAEFSSQVASSQMVAANVSDFGGFAFPVFGIGALAVLILFLAPPLADE</sequence>
<gene>
    <name evidence="3" type="ORF">FRACYDRAFT_269660</name>
</gene>
<proteinExistence type="predicted"/>
<evidence type="ECO:0000256" key="1">
    <source>
        <dbReference type="SAM" id="Phobius"/>
    </source>
</evidence>
<feature type="signal peptide" evidence="2">
    <location>
        <begin position="1"/>
        <end position="17"/>
    </location>
</feature>
<keyword evidence="1" id="KW-0812">Transmembrane</keyword>
<evidence type="ECO:0000256" key="2">
    <source>
        <dbReference type="SAM" id="SignalP"/>
    </source>
</evidence>
<dbReference type="InParanoid" id="A0A1E7F9D2"/>
<dbReference type="OrthoDB" id="46053at2759"/>
<accession>A0A1E7F9D2</accession>
<dbReference type="AlphaFoldDB" id="A0A1E7F9D2"/>
<name>A0A1E7F9D2_9STRA</name>
<dbReference type="EMBL" id="KV784360">
    <property type="protein sequence ID" value="OEU14744.1"/>
    <property type="molecule type" value="Genomic_DNA"/>
</dbReference>
<feature type="chain" id="PRO_5009192833" evidence="2">
    <location>
        <begin position="18"/>
        <end position="92"/>
    </location>
</feature>
<keyword evidence="1" id="KW-1133">Transmembrane helix</keyword>
<evidence type="ECO:0000313" key="4">
    <source>
        <dbReference type="Proteomes" id="UP000095751"/>
    </source>
</evidence>
<keyword evidence="2" id="KW-0732">Signal</keyword>
<keyword evidence="4" id="KW-1185">Reference proteome</keyword>
<evidence type="ECO:0000313" key="3">
    <source>
        <dbReference type="EMBL" id="OEU14744.1"/>
    </source>
</evidence>
<protein>
    <submittedName>
        <fullName evidence="3">Uncharacterized protein</fullName>
    </submittedName>
</protein>
<dbReference type="KEGG" id="fcy:FRACYDRAFT_269660"/>
<feature type="transmembrane region" description="Helical" evidence="1">
    <location>
        <begin position="65"/>
        <end position="86"/>
    </location>
</feature>
<organism evidence="3 4">
    <name type="scientific">Fragilariopsis cylindrus CCMP1102</name>
    <dbReference type="NCBI Taxonomy" id="635003"/>
    <lineage>
        <taxon>Eukaryota</taxon>
        <taxon>Sar</taxon>
        <taxon>Stramenopiles</taxon>
        <taxon>Ochrophyta</taxon>
        <taxon>Bacillariophyta</taxon>
        <taxon>Bacillariophyceae</taxon>
        <taxon>Bacillariophycidae</taxon>
        <taxon>Bacillariales</taxon>
        <taxon>Bacillariaceae</taxon>
        <taxon>Fragilariopsis</taxon>
    </lineage>
</organism>